<dbReference type="Pfam" id="PF09536">
    <property type="entry name" value="DUF2378"/>
    <property type="match status" value="1"/>
</dbReference>
<dbReference type="InterPro" id="IPR011751">
    <property type="entry name" value="Mxa_paralog_2265"/>
</dbReference>
<protein>
    <submittedName>
        <fullName evidence="1">TIGR02265 family protein</fullName>
    </submittedName>
</protein>
<dbReference type="NCBIfam" id="TIGR02265">
    <property type="entry name" value="Mxa_TIGR02265"/>
    <property type="match status" value="1"/>
</dbReference>
<keyword evidence="2" id="KW-1185">Reference proteome</keyword>
<reference evidence="1 2" key="1">
    <citation type="submission" date="2021-02" db="EMBL/GenBank/DDBJ databases">
        <title>De Novo genome assembly of isolated myxobacteria.</title>
        <authorList>
            <person name="Stevens D.C."/>
        </authorList>
    </citation>
    <scope>NUCLEOTIDE SEQUENCE [LARGE SCALE GENOMIC DNA]</scope>
    <source>
        <strain evidence="2">SCPEA02</strain>
    </source>
</reference>
<gene>
    <name evidence="1" type="ORF">JY651_45745</name>
</gene>
<evidence type="ECO:0000313" key="2">
    <source>
        <dbReference type="Proteomes" id="UP000662747"/>
    </source>
</evidence>
<dbReference type="RefSeq" id="WP_206723928.1">
    <property type="nucleotide sequence ID" value="NZ_CP071090.1"/>
</dbReference>
<dbReference type="EMBL" id="CP071090">
    <property type="protein sequence ID" value="QSQ22351.1"/>
    <property type="molecule type" value="Genomic_DNA"/>
</dbReference>
<name>A0ABX7NY88_9BACT</name>
<sequence length="195" mass="21264">MDSPQWLQARLAMCRPEDTVLDLFVQSLRQSIIELTGKRLGADTPPPRSISSRSTQAFRPASEYLQLLHEGATALADTGMSYGDAVGHLSAHAANRIFTAPVGEMVLSVAGKDPNEGLSVTQGMAGATSTFGEREYERVSDRSARLIFRNEYFGPAWSRGMTLSGLLKANPELTVKVELESGEPPYQSFTLLVSW</sequence>
<dbReference type="Proteomes" id="UP000662747">
    <property type="component" value="Chromosome"/>
</dbReference>
<organism evidence="1 2">
    <name type="scientific">Pyxidicoccus parkwayensis</name>
    <dbReference type="NCBI Taxonomy" id="2813578"/>
    <lineage>
        <taxon>Bacteria</taxon>
        <taxon>Pseudomonadati</taxon>
        <taxon>Myxococcota</taxon>
        <taxon>Myxococcia</taxon>
        <taxon>Myxococcales</taxon>
        <taxon>Cystobacterineae</taxon>
        <taxon>Myxococcaceae</taxon>
        <taxon>Pyxidicoccus</taxon>
    </lineage>
</organism>
<proteinExistence type="predicted"/>
<evidence type="ECO:0000313" key="1">
    <source>
        <dbReference type="EMBL" id="QSQ22351.1"/>
    </source>
</evidence>
<accession>A0ABX7NY88</accession>